<feature type="transmembrane region" description="Helical" evidence="7">
    <location>
        <begin position="100"/>
        <end position="130"/>
    </location>
</feature>
<feature type="transmembrane region" description="Helical" evidence="7">
    <location>
        <begin position="70"/>
        <end position="88"/>
    </location>
</feature>
<sequence>MRERSLLWIGYWIVISFIWLLRIPAAQSFSVHLCGLTAAVFIFGWPLTVILGAMAVVVNQLLEPMPWYTLSSQMLLAVLIPASIAYGVRRLVLALPVNNLFVYLLGGGFFGSMATTAASALTILALFWALDVWSLRVVLQDNLWLFAVSMFPEGFMGGAVLTTITVLWPELVKNYDDERYLSDR</sequence>
<dbReference type="InterPro" id="IPR002751">
    <property type="entry name" value="CbiM/NikMN"/>
</dbReference>
<evidence type="ECO:0008006" key="10">
    <source>
        <dbReference type="Google" id="ProtNLM"/>
    </source>
</evidence>
<evidence type="ECO:0000256" key="6">
    <source>
        <dbReference type="ARBA" id="ARBA00023136"/>
    </source>
</evidence>
<evidence type="ECO:0000313" key="8">
    <source>
        <dbReference type="EMBL" id="GAA4929045.1"/>
    </source>
</evidence>
<feature type="transmembrane region" description="Helical" evidence="7">
    <location>
        <begin position="6"/>
        <end position="23"/>
    </location>
</feature>
<dbReference type="AlphaFoldDB" id="A0AAV3TVS1"/>
<dbReference type="Proteomes" id="UP001409585">
    <property type="component" value="Unassembled WGS sequence"/>
</dbReference>
<evidence type="ECO:0000256" key="3">
    <source>
        <dbReference type="ARBA" id="ARBA00022475"/>
    </source>
</evidence>
<organism evidence="8 9">
    <name type="scientific">Halioxenophilus aromaticivorans</name>
    <dbReference type="NCBI Taxonomy" id="1306992"/>
    <lineage>
        <taxon>Bacteria</taxon>
        <taxon>Pseudomonadati</taxon>
        <taxon>Pseudomonadota</taxon>
        <taxon>Gammaproteobacteria</taxon>
        <taxon>Alteromonadales</taxon>
        <taxon>Alteromonadaceae</taxon>
        <taxon>Halioxenophilus</taxon>
    </lineage>
</organism>
<comment type="subcellular location">
    <subcellularLocation>
        <location evidence="1">Cell membrane</location>
        <topology evidence="1">Multi-pass membrane protein</topology>
    </subcellularLocation>
</comment>
<feature type="transmembrane region" description="Helical" evidence="7">
    <location>
        <begin position="142"/>
        <end position="168"/>
    </location>
</feature>
<dbReference type="Gene3D" id="1.10.1760.20">
    <property type="match status" value="1"/>
</dbReference>
<protein>
    <recommendedName>
        <fullName evidence="10">Energy-coupling factor ABC transporter permease</fullName>
    </recommendedName>
</protein>
<keyword evidence="2" id="KW-0813">Transport</keyword>
<feature type="transmembrane region" description="Helical" evidence="7">
    <location>
        <begin position="35"/>
        <end position="58"/>
    </location>
</feature>
<keyword evidence="9" id="KW-1185">Reference proteome</keyword>
<keyword evidence="5 7" id="KW-1133">Transmembrane helix</keyword>
<evidence type="ECO:0000313" key="9">
    <source>
        <dbReference type="Proteomes" id="UP001409585"/>
    </source>
</evidence>
<dbReference type="GO" id="GO:0000041">
    <property type="term" value="P:transition metal ion transport"/>
    <property type="evidence" value="ECO:0007669"/>
    <property type="project" value="InterPro"/>
</dbReference>
<dbReference type="Pfam" id="PF01891">
    <property type="entry name" value="CbiM"/>
    <property type="match status" value="1"/>
</dbReference>
<evidence type="ECO:0000256" key="2">
    <source>
        <dbReference type="ARBA" id="ARBA00022448"/>
    </source>
</evidence>
<keyword evidence="6 7" id="KW-0472">Membrane</keyword>
<keyword evidence="3" id="KW-1003">Cell membrane</keyword>
<accession>A0AAV3TVS1</accession>
<dbReference type="GO" id="GO:0005886">
    <property type="term" value="C:plasma membrane"/>
    <property type="evidence" value="ECO:0007669"/>
    <property type="project" value="UniProtKB-SubCell"/>
</dbReference>
<comment type="caution">
    <text evidence="8">The sequence shown here is derived from an EMBL/GenBank/DDBJ whole genome shotgun (WGS) entry which is preliminary data.</text>
</comment>
<gene>
    <name evidence="8" type="ORF">GCM10025791_00870</name>
</gene>
<dbReference type="EMBL" id="BAABLX010000001">
    <property type="protein sequence ID" value="GAA4929045.1"/>
    <property type="molecule type" value="Genomic_DNA"/>
</dbReference>
<evidence type="ECO:0000256" key="4">
    <source>
        <dbReference type="ARBA" id="ARBA00022692"/>
    </source>
</evidence>
<evidence type="ECO:0000256" key="7">
    <source>
        <dbReference type="SAM" id="Phobius"/>
    </source>
</evidence>
<keyword evidence="4 7" id="KW-0812">Transmembrane</keyword>
<reference evidence="9" key="1">
    <citation type="journal article" date="2019" name="Int. J. Syst. Evol. Microbiol.">
        <title>The Global Catalogue of Microorganisms (GCM) 10K type strain sequencing project: providing services to taxonomists for standard genome sequencing and annotation.</title>
        <authorList>
            <consortium name="The Broad Institute Genomics Platform"/>
            <consortium name="The Broad Institute Genome Sequencing Center for Infectious Disease"/>
            <person name="Wu L."/>
            <person name="Ma J."/>
        </authorList>
    </citation>
    <scope>NUCLEOTIDE SEQUENCE [LARGE SCALE GENOMIC DNA]</scope>
    <source>
        <strain evidence="9">JCM 19134</strain>
    </source>
</reference>
<evidence type="ECO:0000256" key="1">
    <source>
        <dbReference type="ARBA" id="ARBA00004651"/>
    </source>
</evidence>
<name>A0AAV3TVS1_9ALTE</name>
<evidence type="ECO:0000256" key="5">
    <source>
        <dbReference type="ARBA" id="ARBA00022989"/>
    </source>
</evidence>
<proteinExistence type="predicted"/>